<evidence type="ECO:0000259" key="5">
    <source>
        <dbReference type="PROSITE" id="PS50931"/>
    </source>
</evidence>
<organism evidence="6 7">
    <name type="scientific">Pseudoduganella violacea</name>
    <dbReference type="NCBI Taxonomy" id="1715466"/>
    <lineage>
        <taxon>Bacteria</taxon>
        <taxon>Pseudomonadati</taxon>
        <taxon>Pseudomonadota</taxon>
        <taxon>Betaproteobacteria</taxon>
        <taxon>Burkholderiales</taxon>
        <taxon>Oxalobacteraceae</taxon>
        <taxon>Telluria group</taxon>
        <taxon>Pseudoduganella</taxon>
    </lineage>
</organism>
<evidence type="ECO:0000313" key="7">
    <source>
        <dbReference type="Proteomes" id="UP000541535"/>
    </source>
</evidence>
<evidence type="ECO:0000256" key="3">
    <source>
        <dbReference type="ARBA" id="ARBA00023125"/>
    </source>
</evidence>
<evidence type="ECO:0000313" key="6">
    <source>
        <dbReference type="EMBL" id="MBB3121834.1"/>
    </source>
</evidence>
<accession>A0A7W5FWG4</accession>
<dbReference type="SUPFAM" id="SSF46785">
    <property type="entry name" value="Winged helix' DNA-binding domain"/>
    <property type="match status" value="1"/>
</dbReference>
<comment type="similarity">
    <text evidence="1">Belongs to the LysR transcriptional regulatory family.</text>
</comment>
<evidence type="ECO:0000256" key="2">
    <source>
        <dbReference type="ARBA" id="ARBA00023015"/>
    </source>
</evidence>
<evidence type="ECO:0000256" key="1">
    <source>
        <dbReference type="ARBA" id="ARBA00009437"/>
    </source>
</evidence>
<dbReference type="RefSeq" id="WP_183443521.1">
    <property type="nucleotide sequence ID" value="NZ_JACHXD010000020.1"/>
</dbReference>
<sequence>MDIKWLEDFLSLAQTRNFSRSAEDRCVTQSALSRRIQALEAWVGADLVDRSTYPLVLTPAGKMFGSAAGEAMRLLNDARAMLRVEEANEQVLRVSAGHALSLNFFPQWLTSMQAKHGPLRTRILPANVHDSVLALVEGNCDLLLCYHHSALPIELDAQRFEFLHLGDETVMPVSVPTRAGSPAFSLPGAKAEPLPYLAYTPTTYFGRVVQHIQARAGQADCLRNCYESDLAELLKTMALSGHGLAWLPESCIARELAEGKLVRAGGEQWMLRLEIRLFRAIGQRKPVLDELWKYAAACHP</sequence>
<dbReference type="CDD" id="cd05466">
    <property type="entry name" value="PBP2_LTTR_substrate"/>
    <property type="match status" value="1"/>
</dbReference>
<gene>
    <name evidence="6" type="ORF">FHS03_004926</name>
</gene>
<dbReference type="InterPro" id="IPR005119">
    <property type="entry name" value="LysR_subst-bd"/>
</dbReference>
<dbReference type="EMBL" id="JACHXD010000020">
    <property type="protein sequence ID" value="MBB3121834.1"/>
    <property type="molecule type" value="Genomic_DNA"/>
</dbReference>
<dbReference type="InterPro" id="IPR036388">
    <property type="entry name" value="WH-like_DNA-bd_sf"/>
</dbReference>
<dbReference type="Pfam" id="PF00126">
    <property type="entry name" value="HTH_1"/>
    <property type="match status" value="1"/>
</dbReference>
<dbReference type="SUPFAM" id="SSF53850">
    <property type="entry name" value="Periplasmic binding protein-like II"/>
    <property type="match status" value="1"/>
</dbReference>
<dbReference type="Gene3D" id="3.40.190.10">
    <property type="entry name" value="Periplasmic binding protein-like II"/>
    <property type="match status" value="2"/>
</dbReference>
<dbReference type="Pfam" id="PF03466">
    <property type="entry name" value="LysR_substrate"/>
    <property type="match status" value="1"/>
</dbReference>
<feature type="domain" description="HTH lysR-type" evidence="5">
    <location>
        <begin position="1"/>
        <end position="58"/>
    </location>
</feature>
<dbReference type="PROSITE" id="PS50931">
    <property type="entry name" value="HTH_LYSR"/>
    <property type="match status" value="1"/>
</dbReference>
<keyword evidence="2" id="KW-0805">Transcription regulation</keyword>
<dbReference type="PANTHER" id="PTHR30126:SF2">
    <property type="entry name" value="HTH-TYPE TRANSCRIPTIONAL REGULATOR YJIE"/>
    <property type="match status" value="1"/>
</dbReference>
<keyword evidence="7" id="KW-1185">Reference proteome</keyword>
<dbReference type="InterPro" id="IPR036390">
    <property type="entry name" value="WH_DNA-bd_sf"/>
</dbReference>
<keyword evidence="3 6" id="KW-0238">DNA-binding</keyword>
<dbReference type="GO" id="GO:0000976">
    <property type="term" value="F:transcription cis-regulatory region binding"/>
    <property type="evidence" value="ECO:0007669"/>
    <property type="project" value="TreeGrafter"/>
</dbReference>
<dbReference type="Proteomes" id="UP000541535">
    <property type="component" value="Unassembled WGS sequence"/>
</dbReference>
<dbReference type="Gene3D" id="1.10.10.10">
    <property type="entry name" value="Winged helix-like DNA-binding domain superfamily/Winged helix DNA-binding domain"/>
    <property type="match status" value="1"/>
</dbReference>
<dbReference type="AlphaFoldDB" id="A0A7W5FWG4"/>
<protein>
    <submittedName>
        <fullName evidence="6">DNA-binding transcriptional LysR family regulator</fullName>
    </submittedName>
</protein>
<dbReference type="InterPro" id="IPR000847">
    <property type="entry name" value="LysR_HTH_N"/>
</dbReference>
<evidence type="ECO:0000256" key="4">
    <source>
        <dbReference type="ARBA" id="ARBA00023163"/>
    </source>
</evidence>
<keyword evidence="4" id="KW-0804">Transcription</keyword>
<name>A0A7W5FWG4_9BURK</name>
<proteinExistence type="inferred from homology"/>
<reference evidence="6 7" key="1">
    <citation type="submission" date="2020-08" db="EMBL/GenBank/DDBJ databases">
        <title>Genomic Encyclopedia of Type Strains, Phase III (KMG-III): the genomes of soil and plant-associated and newly described type strains.</title>
        <authorList>
            <person name="Whitman W."/>
        </authorList>
    </citation>
    <scope>NUCLEOTIDE SEQUENCE [LARGE SCALE GENOMIC DNA]</scope>
    <source>
        <strain evidence="6 7">CECT 8897</strain>
    </source>
</reference>
<dbReference type="PANTHER" id="PTHR30126">
    <property type="entry name" value="HTH-TYPE TRANSCRIPTIONAL REGULATOR"/>
    <property type="match status" value="1"/>
</dbReference>
<comment type="caution">
    <text evidence="6">The sequence shown here is derived from an EMBL/GenBank/DDBJ whole genome shotgun (WGS) entry which is preliminary data.</text>
</comment>
<dbReference type="GO" id="GO:0003700">
    <property type="term" value="F:DNA-binding transcription factor activity"/>
    <property type="evidence" value="ECO:0007669"/>
    <property type="project" value="InterPro"/>
</dbReference>